<evidence type="ECO:0000313" key="2">
    <source>
        <dbReference type="EMBL" id="KAK0724449.1"/>
    </source>
</evidence>
<comment type="caution">
    <text evidence="2">The sequence shown here is derived from an EMBL/GenBank/DDBJ whole genome shotgun (WGS) entry which is preliminary data.</text>
</comment>
<dbReference type="SUPFAM" id="SSF50978">
    <property type="entry name" value="WD40 repeat-like"/>
    <property type="match status" value="1"/>
</dbReference>
<accession>A0AA40AYN6</accession>
<feature type="compositionally biased region" description="Polar residues" evidence="1">
    <location>
        <begin position="426"/>
        <end position="449"/>
    </location>
</feature>
<dbReference type="Proteomes" id="UP001172102">
    <property type="component" value="Unassembled WGS sequence"/>
</dbReference>
<proteinExistence type="predicted"/>
<dbReference type="EMBL" id="JAUKUA010000002">
    <property type="protein sequence ID" value="KAK0724449.1"/>
    <property type="molecule type" value="Genomic_DNA"/>
</dbReference>
<gene>
    <name evidence="2" type="ORF">B0H67DRAFT_550215</name>
</gene>
<feature type="compositionally biased region" description="Polar residues" evidence="1">
    <location>
        <begin position="479"/>
        <end position="505"/>
    </location>
</feature>
<protein>
    <submittedName>
        <fullName evidence="2">Uncharacterized protein</fullName>
    </submittedName>
</protein>
<evidence type="ECO:0000256" key="1">
    <source>
        <dbReference type="SAM" id="MobiDB-lite"/>
    </source>
</evidence>
<feature type="region of interest" description="Disordered" evidence="1">
    <location>
        <begin position="189"/>
        <end position="262"/>
    </location>
</feature>
<reference evidence="2" key="1">
    <citation type="submission" date="2023-06" db="EMBL/GenBank/DDBJ databases">
        <title>Genome-scale phylogeny and comparative genomics of the fungal order Sordariales.</title>
        <authorList>
            <consortium name="Lawrence Berkeley National Laboratory"/>
            <person name="Hensen N."/>
            <person name="Bonometti L."/>
            <person name="Westerberg I."/>
            <person name="Brannstrom I.O."/>
            <person name="Guillou S."/>
            <person name="Cros-Aarteil S."/>
            <person name="Calhoun S."/>
            <person name="Haridas S."/>
            <person name="Kuo A."/>
            <person name="Mondo S."/>
            <person name="Pangilinan J."/>
            <person name="Riley R."/>
            <person name="Labutti K."/>
            <person name="Andreopoulos B."/>
            <person name="Lipzen A."/>
            <person name="Chen C."/>
            <person name="Yanf M."/>
            <person name="Daum C."/>
            <person name="Ng V."/>
            <person name="Clum A."/>
            <person name="Steindorff A."/>
            <person name="Ohm R."/>
            <person name="Martin F."/>
            <person name="Silar P."/>
            <person name="Natvig D."/>
            <person name="Lalanne C."/>
            <person name="Gautier V."/>
            <person name="Ament-Velasquez S.L."/>
            <person name="Kruys A."/>
            <person name="Hutchinson M.I."/>
            <person name="Powell A.J."/>
            <person name="Barry K."/>
            <person name="Miller A.N."/>
            <person name="Grigoriev I.V."/>
            <person name="Debuchy R."/>
            <person name="Gladieux P."/>
            <person name="Thoren M.H."/>
            <person name="Johannesson H."/>
        </authorList>
    </citation>
    <scope>NUCLEOTIDE SEQUENCE</scope>
    <source>
        <strain evidence="2">SMH4607-1</strain>
    </source>
</reference>
<evidence type="ECO:0000313" key="3">
    <source>
        <dbReference type="Proteomes" id="UP001172102"/>
    </source>
</evidence>
<dbReference type="AlphaFoldDB" id="A0AA40AYN6"/>
<feature type="compositionally biased region" description="Low complexity" evidence="1">
    <location>
        <begin position="241"/>
        <end position="252"/>
    </location>
</feature>
<feature type="compositionally biased region" description="Polar residues" evidence="1">
    <location>
        <begin position="405"/>
        <end position="419"/>
    </location>
</feature>
<organism evidence="2 3">
    <name type="scientific">Lasiosphaeris hirsuta</name>
    <dbReference type="NCBI Taxonomy" id="260670"/>
    <lineage>
        <taxon>Eukaryota</taxon>
        <taxon>Fungi</taxon>
        <taxon>Dikarya</taxon>
        <taxon>Ascomycota</taxon>
        <taxon>Pezizomycotina</taxon>
        <taxon>Sordariomycetes</taxon>
        <taxon>Sordariomycetidae</taxon>
        <taxon>Sordariales</taxon>
        <taxon>Lasiosphaeriaceae</taxon>
        <taxon>Lasiosphaeris</taxon>
    </lineage>
</organism>
<sequence>MESLAERGGLATRSIDSTLSAITTTSATITRFVRLVRAAHADLSAVSRELSDLRLLLELTRDESGISLLLQSHMLVLIDACGNALIRIDAALSYCQDASQWTSTGRAEILRLRGRVGAFREALALVLEVVSLAACQDNQADATAITEQITSEVDRLRAQYPRQLQGDESIGSMLEPYLNAIISSAHKSQINVPSKPDESASKAAETVPKPSDPGGTGLESGLGALRVSDQQPQAPLSNEAPGKQGQVKPGGKQEFGQFETTGPWYPSQTIALPFYSDYPEPVSTMEQMQQMQHLQQMQQMHQMHQMQQLRGFPQSQYQQQINPSQSSPGFRPGFPIPPPQMTPPLQFQQPHPHMTHSATLPLSNRYGWGPGASSPSIRSEPFPSATYPDSPVLQSDRWSEHYQPSDPSRFSDSTHSRNTSVVSSSLHPSGSIRSTNSNPRIPSSMSQASVLYRPGSESPGLPSSGALSPAPGFLRTHTPRSSTPYSTHSAPVRQDTGSTAIASNNAPPPQIYLNISPLRHLMAEKGKTQDIAHIDCSPTSTYVAARHSNKYLRIWSITKNAIHASIKVTSYVSPQPRSREYFVRSHAILSENAGLIGITTHFGLTLEIYNFTKGGSSSKKVQVIDDAHRWASSQLDAYHTNYAPLVVYRPKGDRIDRFFLARHPGAKKPFWEDATNAIELLKADLPFVPKFPEMAYSANSPFLVAAAGPRPGDPPRAQATILIAWQMTPVADNKLQARSPVDTIRSMEDDSHHKPYRFCVPDYPALQTALPSCLAAHGTLAVSIWIPANHTEVQLPGNKYKRKPMPAAERFILVWDLPANATRIFAIPNVQACISPDCRWVAYCDANAGLFVVLDVARGEEIWRWPDAAKGGAFASFGQLESLQKVTVFEFSADSQMLVIGDATGGVGVYKVKEIVKEPEPTFELEDRFSTSSLYVPLGLQGGSIPELQS</sequence>
<feature type="compositionally biased region" description="Low complexity" evidence="1">
    <location>
        <begin position="287"/>
        <end position="333"/>
    </location>
</feature>
<feature type="region of interest" description="Disordered" evidence="1">
    <location>
        <begin position="286"/>
        <end position="506"/>
    </location>
</feature>
<name>A0AA40AYN6_9PEZI</name>
<keyword evidence="3" id="KW-1185">Reference proteome</keyword>
<feature type="compositionally biased region" description="Low complexity" evidence="1">
    <location>
        <begin position="454"/>
        <end position="472"/>
    </location>
</feature>
<dbReference type="InterPro" id="IPR036322">
    <property type="entry name" value="WD40_repeat_dom_sf"/>
</dbReference>